<sequence>MPKQINLFHTKGYLTETTQFTAISVRQIVTGQPDDSHVIKILATNNDTIQHTFNLLMTVNAANRDLFFGLLIPANTTISLLENRNLGLLDSNGNTYLPLSSTTNLVADLKTAPTSGRRITFMCISEYF</sequence>
<dbReference type="AlphaFoldDB" id="A0A2T1LR55"/>
<reference evidence="1 2" key="1">
    <citation type="submission" date="2018-03" db="EMBL/GenBank/DDBJ databases">
        <title>The ancient ancestry and fast evolution of plastids.</title>
        <authorList>
            <person name="Moore K.R."/>
            <person name="Magnabosco C."/>
            <person name="Momper L."/>
            <person name="Gold D.A."/>
            <person name="Bosak T."/>
            <person name="Fournier G.P."/>
        </authorList>
    </citation>
    <scope>NUCLEOTIDE SEQUENCE [LARGE SCALE GENOMIC DNA]</scope>
    <source>
        <strain evidence="1 2">CCALA 016</strain>
    </source>
</reference>
<name>A0A2T1LR55_9CHRO</name>
<dbReference type="EMBL" id="PXOH01000053">
    <property type="protein sequence ID" value="PSF30579.1"/>
    <property type="molecule type" value="Genomic_DNA"/>
</dbReference>
<evidence type="ECO:0000313" key="1">
    <source>
        <dbReference type="EMBL" id="PSF30579.1"/>
    </source>
</evidence>
<protein>
    <submittedName>
        <fullName evidence="1">Uncharacterized protein</fullName>
    </submittedName>
</protein>
<evidence type="ECO:0000313" key="2">
    <source>
        <dbReference type="Proteomes" id="UP000239001"/>
    </source>
</evidence>
<dbReference type="RefSeq" id="WP_106459370.1">
    <property type="nucleotide sequence ID" value="NZ_PXOH01000053.1"/>
</dbReference>
<dbReference type="Proteomes" id="UP000239001">
    <property type="component" value="Unassembled WGS sequence"/>
</dbReference>
<gene>
    <name evidence="1" type="ORF">C7H19_23650</name>
</gene>
<organism evidence="1 2">
    <name type="scientific">Aphanothece hegewaldii CCALA 016</name>
    <dbReference type="NCBI Taxonomy" id="2107694"/>
    <lineage>
        <taxon>Bacteria</taxon>
        <taxon>Bacillati</taxon>
        <taxon>Cyanobacteriota</taxon>
        <taxon>Cyanophyceae</taxon>
        <taxon>Oscillatoriophycideae</taxon>
        <taxon>Chroococcales</taxon>
        <taxon>Aphanothecaceae</taxon>
        <taxon>Aphanothece</taxon>
    </lineage>
</organism>
<keyword evidence="2" id="KW-1185">Reference proteome</keyword>
<proteinExistence type="predicted"/>
<accession>A0A2T1LR55</accession>
<reference evidence="1 2" key="2">
    <citation type="submission" date="2018-03" db="EMBL/GenBank/DDBJ databases">
        <authorList>
            <person name="Keele B.F."/>
        </authorList>
    </citation>
    <scope>NUCLEOTIDE SEQUENCE [LARGE SCALE GENOMIC DNA]</scope>
    <source>
        <strain evidence="1 2">CCALA 016</strain>
    </source>
</reference>
<comment type="caution">
    <text evidence="1">The sequence shown here is derived from an EMBL/GenBank/DDBJ whole genome shotgun (WGS) entry which is preliminary data.</text>
</comment>